<dbReference type="GO" id="GO:0005886">
    <property type="term" value="C:plasma membrane"/>
    <property type="evidence" value="ECO:0007669"/>
    <property type="project" value="UniProtKB-SubCell"/>
</dbReference>
<dbReference type="InterPro" id="IPR003439">
    <property type="entry name" value="ABC_transporter-like_ATP-bd"/>
</dbReference>
<keyword evidence="5" id="KW-1003">Cell membrane</keyword>
<comment type="similarity">
    <text evidence="12">Belongs to the ABC transporter superfamily. ABCB family. Heavy Metal importer (TC 3.A.1.210) subfamily.</text>
</comment>
<dbReference type="SMART" id="SM00382">
    <property type="entry name" value="AAA"/>
    <property type="match status" value="1"/>
</dbReference>
<dbReference type="Proteomes" id="UP000268162">
    <property type="component" value="Unassembled WGS sequence"/>
</dbReference>
<keyword evidence="6" id="KW-0812">Transmembrane</keyword>
<gene>
    <name evidence="16" type="ORF">BJ085DRAFT_20588</name>
</gene>
<dbReference type="FunFam" id="3.40.50.300:FF:000221">
    <property type="entry name" value="Multidrug ABC transporter ATP-binding protein"/>
    <property type="match status" value="1"/>
</dbReference>
<dbReference type="InterPro" id="IPR039421">
    <property type="entry name" value="Type_1_exporter"/>
</dbReference>
<keyword evidence="7" id="KW-0547">Nucleotide-binding</keyword>
<dbReference type="InterPro" id="IPR017871">
    <property type="entry name" value="ABC_transporter-like_CS"/>
</dbReference>
<proteinExistence type="inferred from homology"/>
<dbReference type="PANTHER" id="PTHR24221:SF402">
    <property type="entry name" value="IRON-SULFUR CLUSTERS TRANSPORTER ABCB7, MITOCHONDRIAL"/>
    <property type="match status" value="1"/>
</dbReference>
<dbReference type="GO" id="GO:0006879">
    <property type="term" value="P:intracellular iron ion homeostasis"/>
    <property type="evidence" value="ECO:0007669"/>
    <property type="project" value="TreeGrafter"/>
</dbReference>
<comment type="subcellular location">
    <subcellularLocation>
        <location evidence="2">Cell membrane</location>
        <topology evidence="2">Multi-pass membrane protein</topology>
    </subcellularLocation>
    <subcellularLocation>
        <location evidence="1">Mitochondrion membrane</location>
        <topology evidence="1">Multi-pass membrane protein</topology>
    </subcellularLocation>
</comment>
<evidence type="ECO:0000256" key="1">
    <source>
        <dbReference type="ARBA" id="ARBA00004225"/>
    </source>
</evidence>
<protein>
    <recommendedName>
        <fullName evidence="13">Iron-sulfur clusters transporter ATM1, mitochondrial</fullName>
    </recommendedName>
    <alternativeName>
        <fullName evidence="14">Iron-sulfur clusters transporter atm1, mitochondrial</fullName>
    </alternativeName>
</protein>
<evidence type="ECO:0000256" key="9">
    <source>
        <dbReference type="ARBA" id="ARBA00022967"/>
    </source>
</evidence>
<dbReference type="SUPFAM" id="SSF52540">
    <property type="entry name" value="P-loop containing nucleoside triphosphate hydrolases"/>
    <property type="match status" value="1"/>
</dbReference>
<keyword evidence="8" id="KW-0067">ATP-binding</keyword>
<keyword evidence="17" id="KW-1185">Reference proteome</keyword>
<evidence type="ECO:0000256" key="6">
    <source>
        <dbReference type="ARBA" id="ARBA00022692"/>
    </source>
</evidence>
<dbReference type="Pfam" id="PF00005">
    <property type="entry name" value="ABC_tran"/>
    <property type="match status" value="1"/>
</dbReference>
<evidence type="ECO:0000256" key="12">
    <source>
        <dbReference type="ARBA" id="ARBA00024363"/>
    </source>
</evidence>
<evidence type="ECO:0000256" key="5">
    <source>
        <dbReference type="ARBA" id="ARBA00022475"/>
    </source>
</evidence>
<evidence type="ECO:0000256" key="10">
    <source>
        <dbReference type="ARBA" id="ARBA00022989"/>
    </source>
</evidence>
<organism evidence="16 17">
    <name type="scientific">Dimargaris cristalligena</name>
    <dbReference type="NCBI Taxonomy" id="215637"/>
    <lineage>
        <taxon>Eukaryota</taxon>
        <taxon>Fungi</taxon>
        <taxon>Fungi incertae sedis</taxon>
        <taxon>Zoopagomycota</taxon>
        <taxon>Kickxellomycotina</taxon>
        <taxon>Dimargaritomycetes</taxon>
        <taxon>Dimargaritales</taxon>
        <taxon>Dimargaritaceae</taxon>
        <taxon>Dimargaris</taxon>
    </lineage>
</organism>
<comment type="subunit">
    <text evidence="3">Homodimer.</text>
</comment>
<dbReference type="GO" id="GO:0005524">
    <property type="term" value="F:ATP binding"/>
    <property type="evidence" value="ECO:0007669"/>
    <property type="project" value="UniProtKB-KW"/>
</dbReference>
<accession>A0A4P9ZMI8</accession>
<keyword evidence="11" id="KW-0472">Membrane</keyword>
<keyword evidence="4" id="KW-0813">Transport</keyword>
<reference evidence="17" key="1">
    <citation type="journal article" date="2018" name="Nat. Microbiol.">
        <title>Leveraging single-cell genomics to expand the fungal tree of life.</title>
        <authorList>
            <person name="Ahrendt S.R."/>
            <person name="Quandt C.A."/>
            <person name="Ciobanu D."/>
            <person name="Clum A."/>
            <person name="Salamov A."/>
            <person name="Andreopoulos B."/>
            <person name="Cheng J.F."/>
            <person name="Woyke T."/>
            <person name="Pelin A."/>
            <person name="Henrissat B."/>
            <person name="Reynolds N.K."/>
            <person name="Benny G.L."/>
            <person name="Smith M.E."/>
            <person name="James T.Y."/>
            <person name="Grigoriev I.V."/>
        </authorList>
    </citation>
    <scope>NUCLEOTIDE SEQUENCE [LARGE SCALE GENOMIC DNA]</scope>
    <source>
        <strain evidence="17">RSA 468</strain>
    </source>
</reference>
<evidence type="ECO:0000256" key="8">
    <source>
        <dbReference type="ARBA" id="ARBA00022840"/>
    </source>
</evidence>
<keyword evidence="10" id="KW-1133">Transmembrane helix</keyword>
<dbReference type="PANTHER" id="PTHR24221">
    <property type="entry name" value="ATP-BINDING CASSETTE SUB-FAMILY B"/>
    <property type="match status" value="1"/>
</dbReference>
<keyword evidence="9" id="KW-1278">Translocase</keyword>
<evidence type="ECO:0000256" key="11">
    <source>
        <dbReference type="ARBA" id="ARBA00023136"/>
    </source>
</evidence>
<keyword evidence="16" id="KW-0378">Hydrolase</keyword>
<dbReference type="GO" id="GO:0042626">
    <property type="term" value="F:ATPase-coupled transmembrane transporter activity"/>
    <property type="evidence" value="ECO:0007669"/>
    <property type="project" value="TreeGrafter"/>
</dbReference>
<name>A0A4P9ZMI8_9FUNG</name>
<dbReference type="GO" id="GO:0016887">
    <property type="term" value="F:ATP hydrolysis activity"/>
    <property type="evidence" value="ECO:0007669"/>
    <property type="project" value="InterPro"/>
</dbReference>
<dbReference type="InterPro" id="IPR003593">
    <property type="entry name" value="AAA+_ATPase"/>
</dbReference>
<dbReference type="STRING" id="215637.A0A4P9ZMI8"/>
<dbReference type="PROSITE" id="PS00211">
    <property type="entry name" value="ABC_TRANSPORTER_1"/>
    <property type="match status" value="1"/>
</dbReference>
<evidence type="ECO:0000256" key="7">
    <source>
        <dbReference type="ARBA" id="ARBA00022741"/>
    </source>
</evidence>
<dbReference type="Gene3D" id="3.40.50.300">
    <property type="entry name" value="P-loop containing nucleotide triphosphate hydrolases"/>
    <property type="match status" value="1"/>
</dbReference>
<dbReference type="PROSITE" id="PS50893">
    <property type="entry name" value="ABC_TRANSPORTER_2"/>
    <property type="match status" value="1"/>
</dbReference>
<dbReference type="GO" id="GO:0005743">
    <property type="term" value="C:mitochondrial inner membrane"/>
    <property type="evidence" value="ECO:0007669"/>
    <property type="project" value="TreeGrafter"/>
</dbReference>
<evidence type="ECO:0000313" key="16">
    <source>
        <dbReference type="EMBL" id="RKP34606.1"/>
    </source>
</evidence>
<sequence length="287" mass="31260">MSAVKNVNRAPDLQDDVNAPPLHLEGGGSIEFHNVSFAYGDQLPIFHNLNLCIPAGRTTAIVGVSGQGKSTLLNLIMRMVDVTEGAILIDGQDIRRVAQSHLRGQIAYVNQTFVTFPGSIYYNIAYGTVSQGKLASKDDVIEATKAVNLYDTILKRKGDFEFRLNPYTRAMSGGELQRLGIARALVKKAPILLLDEATAALDSPTETRIMDHLRHSAHARTTVIIAHRLSTIMDADQIVVLDHGRVAELGTHAELVAKGGIYATMWTKTHISDKPNVSAKVDEAIKL</sequence>
<dbReference type="InterPro" id="IPR027417">
    <property type="entry name" value="P-loop_NTPase"/>
</dbReference>
<evidence type="ECO:0000256" key="3">
    <source>
        <dbReference type="ARBA" id="ARBA00011738"/>
    </source>
</evidence>
<evidence type="ECO:0000259" key="15">
    <source>
        <dbReference type="PROSITE" id="PS50893"/>
    </source>
</evidence>
<evidence type="ECO:0000256" key="2">
    <source>
        <dbReference type="ARBA" id="ARBA00004651"/>
    </source>
</evidence>
<feature type="domain" description="ABC transporter" evidence="15">
    <location>
        <begin position="30"/>
        <end position="268"/>
    </location>
</feature>
<evidence type="ECO:0000256" key="13">
    <source>
        <dbReference type="ARBA" id="ARBA00039906"/>
    </source>
</evidence>
<evidence type="ECO:0000256" key="14">
    <source>
        <dbReference type="ARBA" id="ARBA00040792"/>
    </source>
</evidence>
<dbReference type="EMBL" id="ML003137">
    <property type="protein sequence ID" value="RKP34606.1"/>
    <property type="molecule type" value="Genomic_DNA"/>
</dbReference>
<dbReference type="AlphaFoldDB" id="A0A4P9ZMI8"/>
<evidence type="ECO:0000313" key="17">
    <source>
        <dbReference type="Proteomes" id="UP000268162"/>
    </source>
</evidence>
<evidence type="ECO:0000256" key="4">
    <source>
        <dbReference type="ARBA" id="ARBA00022448"/>
    </source>
</evidence>